<dbReference type="SMART" id="SM00387">
    <property type="entry name" value="HATPase_c"/>
    <property type="match status" value="1"/>
</dbReference>
<keyword evidence="13 14" id="KW-0472">Membrane</keyword>
<evidence type="ECO:0000256" key="8">
    <source>
        <dbReference type="ARBA" id="ARBA00022741"/>
    </source>
</evidence>
<evidence type="ECO:0000256" key="11">
    <source>
        <dbReference type="ARBA" id="ARBA00022989"/>
    </source>
</evidence>
<keyword evidence="17" id="KW-1185">Reference proteome</keyword>
<keyword evidence="10" id="KW-0067">ATP-binding</keyword>
<evidence type="ECO:0000256" key="2">
    <source>
        <dbReference type="ARBA" id="ARBA00004651"/>
    </source>
</evidence>
<organism evidence="16 17">
    <name type="scientific">Paenibacillus eucommiae</name>
    <dbReference type="NCBI Taxonomy" id="1355755"/>
    <lineage>
        <taxon>Bacteria</taxon>
        <taxon>Bacillati</taxon>
        <taxon>Bacillota</taxon>
        <taxon>Bacilli</taxon>
        <taxon>Bacillales</taxon>
        <taxon>Paenibacillaceae</taxon>
        <taxon>Paenibacillus</taxon>
    </lineage>
</organism>
<dbReference type="InterPro" id="IPR005467">
    <property type="entry name" value="His_kinase_dom"/>
</dbReference>
<evidence type="ECO:0000256" key="10">
    <source>
        <dbReference type="ARBA" id="ARBA00022840"/>
    </source>
</evidence>
<keyword evidence="7 14" id="KW-0812">Transmembrane</keyword>
<evidence type="ECO:0000313" key="17">
    <source>
        <dbReference type="Proteomes" id="UP001519287"/>
    </source>
</evidence>
<comment type="catalytic activity">
    <reaction evidence="1">
        <text>ATP + protein L-histidine = ADP + protein N-phospho-L-histidine.</text>
        <dbReference type="EC" id="2.7.13.3"/>
    </reaction>
</comment>
<dbReference type="SUPFAM" id="SSF55874">
    <property type="entry name" value="ATPase domain of HSP90 chaperone/DNA topoisomerase II/histidine kinase"/>
    <property type="match status" value="1"/>
</dbReference>
<dbReference type="PRINTS" id="PR00344">
    <property type="entry name" value="BCTRLSENSOR"/>
</dbReference>
<comment type="subcellular location">
    <subcellularLocation>
        <location evidence="2">Cell membrane</location>
        <topology evidence="2">Multi-pass membrane protein</topology>
    </subcellularLocation>
</comment>
<evidence type="ECO:0000256" key="7">
    <source>
        <dbReference type="ARBA" id="ARBA00022692"/>
    </source>
</evidence>
<dbReference type="PANTHER" id="PTHR45453">
    <property type="entry name" value="PHOSPHATE REGULON SENSOR PROTEIN PHOR"/>
    <property type="match status" value="1"/>
</dbReference>
<evidence type="ECO:0000259" key="15">
    <source>
        <dbReference type="PROSITE" id="PS50109"/>
    </source>
</evidence>
<evidence type="ECO:0000256" key="1">
    <source>
        <dbReference type="ARBA" id="ARBA00000085"/>
    </source>
</evidence>
<feature type="domain" description="Histidine kinase" evidence="15">
    <location>
        <begin position="121"/>
        <end position="328"/>
    </location>
</feature>
<feature type="transmembrane region" description="Helical" evidence="14">
    <location>
        <begin position="12"/>
        <end position="29"/>
    </location>
</feature>
<sequence length="328" mass="38289">MRLFWKEHIPLLLFYSLQMALVPLLYWLSGEGRPFHIVLYGVILSSVVLAIYLGYRYFNYRALYQRLDEPRAEIDELLQSIGEAPLAEAVGELLRNYDRHYQEKLHHHMSRTEQHIVFINRWVHQMKTPISVIQLMLQELEDQAADSIQEELDRLRKGLEMVIYTARLDRFEQDFTVEPTPLRHAVNQVVAANRKLFIRKGISPDLQVNESLSVYTDPKWLRFMLDQIVINALNYSTGEGKTIRISAYTLGQKTILEIRDQGIGIVKEDLNRVFNPYYTGDRGRQYHESTGMGLYLVKEICTRLDHEVSLQSEPGEGTIVKFIFQQNS</sequence>
<evidence type="ECO:0000313" key="16">
    <source>
        <dbReference type="EMBL" id="MBP1989018.1"/>
    </source>
</evidence>
<evidence type="ECO:0000256" key="13">
    <source>
        <dbReference type="ARBA" id="ARBA00023136"/>
    </source>
</evidence>
<evidence type="ECO:0000256" key="14">
    <source>
        <dbReference type="SAM" id="Phobius"/>
    </source>
</evidence>
<dbReference type="InterPro" id="IPR050351">
    <property type="entry name" value="BphY/WalK/GraS-like"/>
</dbReference>
<dbReference type="InterPro" id="IPR036890">
    <property type="entry name" value="HATPase_C_sf"/>
</dbReference>
<keyword evidence="4" id="KW-1003">Cell membrane</keyword>
<dbReference type="InterPro" id="IPR003594">
    <property type="entry name" value="HATPase_dom"/>
</dbReference>
<keyword evidence="9 16" id="KW-0418">Kinase</keyword>
<dbReference type="Pfam" id="PF02518">
    <property type="entry name" value="HATPase_c"/>
    <property type="match status" value="1"/>
</dbReference>
<evidence type="ECO:0000256" key="9">
    <source>
        <dbReference type="ARBA" id="ARBA00022777"/>
    </source>
</evidence>
<dbReference type="Proteomes" id="UP001519287">
    <property type="component" value="Unassembled WGS sequence"/>
</dbReference>
<dbReference type="RefSeq" id="WP_209969801.1">
    <property type="nucleotide sequence ID" value="NZ_JAGGLB010000002.1"/>
</dbReference>
<dbReference type="CDD" id="cd00082">
    <property type="entry name" value="HisKA"/>
    <property type="match status" value="1"/>
</dbReference>
<proteinExistence type="predicted"/>
<evidence type="ECO:0000256" key="5">
    <source>
        <dbReference type="ARBA" id="ARBA00022553"/>
    </source>
</evidence>
<dbReference type="InterPro" id="IPR004358">
    <property type="entry name" value="Sig_transdc_His_kin-like_C"/>
</dbReference>
<dbReference type="EMBL" id="JAGGLB010000002">
    <property type="protein sequence ID" value="MBP1989018.1"/>
    <property type="molecule type" value="Genomic_DNA"/>
</dbReference>
<evidence type="ECO:0000256" key="12">
    <source>
        <dbReference type="ARBA" id="ARBA00023012"/>
    </source>
</evidence>
<keyword evidence="6" id="KW-0808">Transferase</keyword>
<dbReference type="PANTHER" id="PTHR45453:SF2">
    <property type="entry name" value="HISTIDINE KINASE"/>
    <property type="match status" value="1"/>
</dbReference>
<reference evidence="16 17" key="1">
    <citation type="submission" date="2021-03" db="EMBL/GenBank/DDBJ databases">
        <title>Genomic Encyclopedia of Type Strains, Phase IV (KMG-IV): sequencing the most valuable type-strain genomes for metagenomic binning, comparative biology and taxonomic classification.</title>
        <authorList>
            <person name="Goeker M."/>
        </authorList>
    </citation>
    <scope>NUCLEOTIDE SEQUENCE [LARGE SCALE GENOMIC DNA]</scope>
    <source>
        <strain evidence="16 17">DSM 26048</strain>
    </source>
</reference>
<dbReference type="Gene3D" id="3.30.565.10">
    <property type="entry name" value="Histidine kinase-like ATPase, C-terminal domain"/>
    <property type="match status" value="1"/>
</dbReference>
<evidence type="ECO:0000256" key="4">
    <source>
        <dbReference type="ARBA" id="ARBA00022475"/>
    </source>
</evidence>
<feature type="transmembrane region" description="Helical" evidence="14">
    <location>
        <begin position="35"/>
        <end position="55"/>
    </location>
</feature>
<dbReference type="PROSITE" id="PS50109">
    <property type="entry name" value="HIS_KIN"/>
    <property type="match status" value="1"/>
</dbReference>
<evidence type="ECO:0000256" key="3">
    <source>
        <dbReference type="ARBA" id="ARBA00012438"/>
    </source>
</evidence>
<name>A0ABS4IN78_9BACL</name>
<accession>A0ABS4IN78</accession>
<dbReference type="InterPro" id="IPR003661">
    <property type="entry name" value="HisK_dim/P_dom"/>
</dbReference>
<dbReference type="SMART" id="SM00388">
    <property type="entry name" value="HisKA"/>
    <property type="match status" value="1"/>
</dbReference>
<gene>
    <name evidence="16" type="ORF">J2Z66_000613</name>
</gene>
<keyword evidence="5" id="KW-0597">Phosphoprotein</keyword>
<dbReference type="Pfam" id="PF00512">
    <property type="entry name" value="HisKA"/>
    <property type="match status" value="1"/>
</dbReference>
<protein>
    <recommendedName>
        <fullName evidence="3">histidine kinase</fullName>
        <ecNumber evidence="3">2.7.13.3</ecNumber>
    </recommendedName>
</protein>
<dbReference type="EC" id="2.7.13.3" evidence="3"/>
<keyword evidence="11 14" id="KW-1133">Transmembrane helix</keyword>
<comment type="caution">
    <text evidence="16">The sequence shown here is derived from an EMBL/GenBank/DDBJ whole genome shotgun (WGS) entry which is preliminary data.</text>
</comment>
<dbReference type="GO" id="GO:0016301">
    <property type="term" value="F:kinase activity"/>
    <property type="evidence" value="ECO:0007669"/>
    <property type="project" value="UniProtKB-KW"/>
</dbReference>
<keyword evidence="12" id="KW-0902">Two-component regulatory system</keyword>
<evidence type="ECO:0000256" key="6">
    <source>
        <dbReference type="ARBA" id="ARBA00022679"/>
    </source>
</evidence>
<keyword evidence="8" id="KW-0547">Nucleotide-binding</keyword>